<proteinExistence type="predicted"/>
<organism evidence="1 2">
    <name type="scientific">Actinocatenispora comari</name>
    <dbReference type="NCBI Taxonomy" id="2807577"/>
    <lineage>
        <taxon>Bacteria</taxon>
        <taxon>Bacillati</taxon>
        <taxon>Actinomycetota</taxon>
        <taxon>Actinomycetes</taxon>
        <taxon>Micromonosporales</taxon>
        <taxon>Micromonosporaceae</taxon>
        <taxon>Actinocatenispora</taxon>
    </lineage>
</organism>
<protein>
    <submittedName>
        <fullName evidence="1">Reactive intermediate/imine deaminase</fullName>
    </submittedName>
</protein>
<dbReference type="PANTHER" id="PTHR11803">
    <property type="entry name" value="2-IMINOBUTANOATE/2-IMINOPROPANOATE DEAMINASE RIDA"/>
    <property type="match status" value="1"/>
</dbReference>
<reference evidence="2" key="1">
    <citation type="journal article" date="2021" name="Int. J. Syst. Evol. Microbiol.">
        <title>Actinocatenispora comari sp. nov., an endophytic actinomycete isolated from aerial parts of Comarum salesowianum.</title>
        <authorList>
            <person name="Oyunbileg N."/>
            <person name="Iizaka Y."/>
            <person name="Hamada M."/>
            <person name="Davaapurev B.O."/>
            <person name="Fukumoto A."/>
            <person name="Tsetseg B."/>
            <person name="Kato F."/>
            <person name="Tamura T."/>
            <person name="Batkhuu J."/>
            <person name="Anzai Y."/>
        </authorList>
    </citation>
    <scope>NUCLEOTIDE SEQUENCE [LARGE SCALE GENOMIC DNA]</scope>
    <source>
        <strain evidence="2">NUM-2625</strain>
    </source>
</reference>
<dbReference type="Proteomes" id="UP000614996">
    <property type="component" value="Unassembled WGS sequence"/>
</dbReference>
<dbReference type="CDD" id="cd00448">
    <property type="entry name" value="YjgF_YER057c_UK114_family"/>
    <property type="match status" value="1"/>
</dbReference>
<dbReference type="InterPro" id="IPR006175">
    <property type="entry name" value="YjgF/YER057c/UK114"/>
</dbReference>
<comment type="caution">
    <text evidence="1">The sequence shown here is derived from an EMBL/GenBank/DDBJ whole genome shotgun (WGS) entry which is preliminary data.</text>
</comment>
<keyword evidence="2" id="KW-1185">Reference proteome</keyword>
<dbReference type="InterPro" id="IPR035959">
    <property type="entry name" value="RutC-like_sf"/>
</dbReference>
<accession>A0A8J4AA86</accession>
<dbReference type="EMBL" id="BOPO01000003">
    <property type="protein sequence ID" value="GIL25053.1"/>
    <property type="molecule type" value="Genomic_DNA"/>
</dbReference>
<dbReference type="Pfam" id="PF01042">
    <property type="entry name" value="Ribonuc_L-PSP"/>
    <property type="match status" value="1"/>
</dbReference>
<evidence type="ECO:0000313" key="2">
    <source>
        <dbReference type="Proteomes" id="UP000614996"/>
    </source>
</evidence>
<gene>
    <name evidence="1" type="ORF">NUM_03080</name>
</gene>
<dbReference type="PANTHER" id="PTHR11803:SF39">
    <property type="entry name" value="2-IMINOBUTANOATE_2-IMINOPROPANOATE DEAMINASE"/>
    <property type="match status" value="1"/>
</dbReference>
<sequence>MAAVPLATTAAPAPRGAYVQGVVAGDYVYTAGLGPLDPATRSIVGTEAGEQTRQVLRNLAAILAAAGATLADVVKVTAHLADSERDWDAFDTAYREFFVPPYPARTTAGSQLGDILVEIDVVAYRPRGGGAH</sequence>
<dbReference type="SUPFAM" id="SSF55298">
    <property type="entry name" value="YjgF-like"/>
    <property type="match status" value="1"/>
</dbReference>
<name>A0A8J4AA86_9ACTN</name>
<dbReference type="AlphaFoldDB" id="A0A8J4AA86"/>
<dbReference type="RefSeq" id="WP_207122688.1">
    <property type="nucleotide sequence ID" value="NZ_BOPO01000003.1"/>
</dbReference>
<dbReference type="GO" id="GO:0019239">
    <property type="term" value="F:deaminase activity"/>
    <property type="evidence" value="ECO:0007669"/>
    <property type="project" value="TreeGrafter"/>
</dbReference>
<dbReference type="GO" id="GO:0005829">
    <property type="term" value="C:cytosol"/>
    <property type="evidence" value="ECO:0007669"/>
    <property type="project" value="TreeGrafter"/>
</dbReference>
<evidence type="ECO:0000313" key="1">
    <source>
        <dbReference type="EMBL" id="GIL25053.1"/>
    </source>
</evidence>
<dbReference type="Gene3D" id="3.30.1330.40">
    <property type="entry name" value="RutC-like"/>
    <property type="match status" value="1"/>
</dbReference>